<dbReference type="InterPro" id="IPR021401">
    <property type="entry name" value="DUF3040"/>
</dbReference>
<protein>
    <submittedName>
        <fullName evidence="3">DUF3040 domain-containing protein</fullName>
    </submittedName>
</protein>
<dbReference type="Pfam" id="PF11239">
    <property type="entry name" value="DUF3040"/>
    <property type="match status" value="1"/>
</dbReference>
<evidence type="ECO:0000313" key="3">
    <source>
        <dbReference type="EMBL" id="TDD34926.1"/>
    </source>
</evidence>
<keyword evidence="2" id="KW-1133">Transmembrane helix</keyword>
<proteinExistence type="predicted"/>
<feature type="transmembrane region" description="Helical" evidence="2">
    <location>
        <begin position="131"/>
        <end position="149"/>
    </location>
</feature>
<keyword evidence="2" id="KW-0472">Membrane</keyword>
<dbReference type="AlphaFoldDB" id="A0A4R4XU45"/>
<keyword evidence="2" id="KW-0812">Transmembrane</keyword>
<evidence type="ECO:0000256" key="1">
    <source>
        <dbReference type="SAM" id="MobiDB-lite"/>
    </source>
</evidence>
<dbReference type="Proteomes" id="UP000294947">
    <property type="component" value="Unassembled WGS sequence"/>
</dbReference>
<accession>A0A4R4XU45</accession>
<gene>
    <name evidence="3" type="ORF">E1288_43805</name>
</gene>
<evidence type="ECO:0000256" key="2">
    <source>
        <dbReference type="SAM" id="Phobius"/>
    </source>
</evidence>
<comment type="caution">
    <text evidence="3">The sequence shown here is derived from an EMBL/GenBank/DDBJ whole genome shotgun (WGS) entry which is preliminary data.</text>
</comment>
<evidence type="ECO:0000313" key="4">
    <source>
        <dbReference type="Proteomes" id="UP000294947"/>
    </source>
</evidence>
<sequence length="186" mass="20367">MVALAAVTGWFPREGSGHGRLRLSTHRSEAVGSTTGPGQVRKNEWRHRTACGRSTATAGGAGHGSFGPRYFPLLRPPTGRCESEAQEPAMLSRYERRRLREIEDWFETNDPSLVDYVRTAEQSSGHRQIKIVTAAATVGVLIFLLGLVLAVPSAILLGLLLGLGGFLLRSWLRRKAAEDAQRHDVL</sequence>
<name>A0A4R4XU45_9PSEU</name>
<keyword evidence="4" id="KW-1185">Reference proteome</keyword>
<dbReference type="OrthoDB" id="3628536at2"/>
<feature type="transmembrane region" description="Helical" evidence="2">
    <location>
        <begin position="155"/>
        <end position="172"/>
    </location>
</feature>
<organism evidence="3 4">
    <name type="scientific">Saccharopolyspora elongata</name>
    <dbReference type="NCBI Taxonomy" id="2530387"/>
    <lineage>
        <taxon>Bacteria</taxon>
        <taxon>Bacillati</taxon>
        <taxon>Actinomycetota</taxon>
        <taxon>Actinomycetes</taxon>
        <taxon>Pseudonocardiales</taxon>
        <taxon>Pseudonocardiaceae</taxon>
        <taxon>Saccharopolyspora</taxon>
    </lineage>
</organism>
<dbReference type="EMBL" id="SMKW01000134">
    <property type="protein sequence ID" value="TDD34926.1"/>
    <property type="molecule type" value="Genomic_DNA"/>
</dbReference>
<reference evidence="3 4" key="1">
    <citation type="submission" date="2019-03" db="EMBL/GenBank/DDBJ databases">
        <title>Draft genome sequences of novel Actinobacteria.</title>
        <authorList>
            <person name="Sahin N."/>
            <person name="Ay H."/>
            <person name="Saygin H."/>
        </authorList>
    </citation>
    <scope>NUCLEOTIDE SEQUENCE [LARGE SCALE GENOMIC DNA]</scope>
    <source>
        <strain evidence="3 4">7K502</strain>
    </source>
</reference>
<feature type="region of interest" description="Disordered" evidence="1">
    <location>
        <begin position="15"/>
        <end position="45"/>
    </location>
</feature>